<evidence type="ECO:0000256" key="3">
    <source>
        <dbReference type="ARBA" id="ARBA00022989"/>
    </source>
</evidence>
<comment type="subcellular location">
    <subcellularLocation>
        <location evidence="1">Membrane</location>
        <topology evidence="1">Single-pass membrane protein</topology>
    </subcellularLocation>
</comment>
<dbReference type="InterPro" id="IPR007430">
    <property type="entry name" value="VirB8"/>
</dbReference>
<keyword evidence="5" id="KW-0175">Coiled coil</keyword>
<feature type="domain" description="Bacterial virulence protein VirB8" evidence="8">
    <location>
        <begin position="36"/>
        <end position="246"/>
    </location>
</feature>
<feature type="transmembrane region" description="Helical" evidence="7">
    <location>
        <begin position="56"/>
        <end position="77"/>
    </location>
</feature>
<organism evidence="9 10">
    <name type="scientific">Salmonella enterica subsp. indica</name>
    <dbReference type="NCBI Taxonomy" id="59207"/>
    <lineage>
        <taxon>Bacteria</taxon>
        <taxon>Pseudomonadati</taxon>
        <taxon>Pseudomonadota</taxon>
        <taxon>Gammaproteobacteria</taxon>
        <taxon>Enterobacterales</taxon>
        <taxon>Enterobacteriaceae</taxon>
        <taxon>Salmonella</taxon>
    </lineage>
</organism>
<dbReference type="Proteomes" id="UP000254220">
    <property type="component" value="Unassembled WGS sequence"/>
</dbReference>
<dbReference type="EMBL" id="UGYB01000005">
    <property type="protein sequence ID" value="SUI48644.1"/>
    <property type="molecule type" value="Genomic_DNA"/>
</dbReference>
<evidence type="ECO:0000256" key="6">
    <source>
        <dbReference type="SAM" id="MobiDB-lite"/>
    </source>
</evidence>
<feature type="region of interest" description="Disordered" evidence="6">
    <location>
        <begin position="254"/>
        <end position="287"/>
    </location>
</feature>
<evidence type="ECO:0000259" key="8">
    <source>
        <dbReference type="Pfam" id="PF04335"/>
    </source>
</evidence>
<dbReference type="InterPro" id="IPR032710">
    <property type="entry name" value="NTF2-like_dom_sf"/>
</dbReference>
<protein>
    <submittedName>
        <fullName evidence="9">VirB8, Inner membrane protein forms channel for type IV secretion of T-DNA complex</fullName>
    </submittedName>
</protein>
<sequence length="287" mass="32362">MSLDNHKENQIKTAQDKLEKFLDENHEANKVFEAIASWDDNELTQAKAGEKKAWRFAYYLGGLLGLSVIAITTMMPLKKVMPPQVIILDKSSGETFPLQSIKDVKISLDSAWARKSVNDFMLARENYTWDTAYLNYETAAAYMGPVLRTQWMDYWDNNNPQSPFKVYGKNTQVKIDINTIRLSVNKDGADAVATVDYQRTVTKNGLQSKPERWIATITYERGDAPKSEREFRINPLGFTITNYQRDPFVASSIPASRGPTTALPQAPEQTGNVPAMTAPRIERKGGE</sequence>
<dbReference type="GO" id="GO:0016020">
    <property type="term" value="C:membrane"/>
    <property type="evidence" value="ECO:0007669"/>
    <property type="project" value="UniProtKB-SubCell"/>
</dbReference>
<evidence type="ECO:0000256" key="1">
    <source>
        <dbReference type="ARBA" id="ARBA00004167"/>
    </source>
</evidence>
<dbReference type="AlphaFoldDB" id="A0A379YQ19"/>
<keyword evidence="2 7" id="KW-0812">Transmembrane</keyword>
<dbReference type="RefSeq" id="WP_079777056.1">
    <property type="nucleotide sequence ID" value="NZ_DADWZK010000037.1"/>
</dbReference>
<evidence type="ECO:0000313" key="10">
    <source>
        <dbReference type="Proteomes" id="UP000254220"/>
    </source>
</evidence>
<accession>A0A379YQ19</accession>
<feature type="coiled-coil region" evidence="5">
    <location>
        <begin position="4"/>
        <end position="31"/>
    </location>
</feature>
<proteinExistence type="predicted"/>
<evidence type="ECO:0000313" key="9">
    <source>
        <dbReference type="EMBL" id="SUI48644.1"/>
    </source>
</evidence>
<gene>
    <name evidence="9" type="primary">ptlE</name>
    <name evidence="9" type="ORF">NCTC12420_05139</name>
</gene>
<reference evidence="9 10" key="1">
    <citation type="submission" date="2018-06" db="EMBL/GenBank/DDBJ databases">
        <authorList>
            <consortium name="Pathogen Informatics"/>
            <person name="Doyle S."/>
        </authorList>
    </citation>
    <scope>NUCLEOTIDE SEQUENCE [LARGE SCALE GENOMIC DNA]</scope>
    <source>
        <strain evidence="9 10">NCTC12420</strain>
    </source>
</reference>
<evidence type="ECO:0000256" key="7">
    <source>
        <dbReference type="SAM" id="Phobius"/>
    </source>
</evidence>
<evidence type="ECO:0000256" key="5">
    <source>
        <dbReference type="SAM" id="Coils"/>
    </source>
</evidence>
<evidence type="ECO:0000256" key="2">
    <source>
        <dbReference type="ARBA" id="ARBA00022692"/>
    </source>
</evidence>
<dbReference type="Pfam" id="PF04335">
    <property type="entry name" value="VirB8"/>
    <property type="match status" value="1"/>
</dbReference>
<keyword evidence="4 7" id="KW-0472">Membrane</keyword>
<keyword evidence="3 7" id="KW-1133">Transmembrane helix</keyword>
<name>A0A379YQ19_SALER</name>
<dbReference type="SUPFAM" id="SSF54427">
    <property type="entry name" value="NTF2-like"/>
    <property type="match status" value="1"/>
</dbReference>
<dbReference type="CDD" id="cd16424">
    <property type="entry name" value="VirB8"/>
    <property type="match status" value="1"/>
</dbReference>
<dbReference type="Gene3D" id="3.10.450.230">
    <property type="entry name" value="VirB8 protein"/>
    <property type="match status" value="1"/>
</dbReference>
<feature type="compositionally biased region" description="Polar residues" evidence="6">
    <location>
        <begin position="258"/>
        <end position="272"/>
    </location>
</feature>
<evidence type="ECO:0000256" key="4">
    <source>
        <dbReference type="ARBA" id="ARBA00023136"/>
    </source>
</evidence>